<dbReference type="GeneID" id="85465268"/>
<dbReference type="EMBL" id="JAHMHR010000057">
    <property type="protein sequence ID" value="KAK1659722.1"/>
    <property type="molecule type" value="Genomic_DNA"/>
</dbReference>
<evidence type="ECO:0000313" key="1">
    <source>
        <dbReference type="EMBL" id="KAK1659722.1"/>
    </source>
</evidence>
<dbReference type="Gene3D" id="3.40.50.1820">
    <property type="entry name" value="alpha/beta hydrolase"/>
    <property type="match status" value="1"/>
</dbReference>
<dbReference type="AlphaFoldDB" id="A0AAJ0ADI8"/>
<keyword evidence="2" id="KW-1185">Reference proteome</keyword>
<dbReference type="SUPFAM" id="SSF53474">
    <property type="entry name" value="alpha/beta-Hydrolases"/>
    <property type="match status" value="1"/>
</dbReference>
<sequence>MYVEKLSPAYGAWKQTLIFMIHGMAQTGTNFLNKPDGTRGWASQFISQGYEIYIVDLTSRGRSASTGSQTQKVIPSEMVEMAFTATKQYMLWPQAINHTQWPRTGVKYDPIFDAFYTSDVQFIDDAVYQQSFVQEAGATLLDKIGKLVILLDHSQGSYMPSFIADKRPHLTNTLVLVQLAGPAFKDEIFNLGMKNPRCWGLWDIPLTYEPPVTDPKDEIIQQVHPARDNISAQCILQSDHPEPRKLANFQDVPILVVTRDAHFHATNDYSSVAYLRQAGCSKTEHMELGNIGIHGNGHMLSMEKNSAQIQEAIEDWLRRV</sequence>
<dbReference type="Proteomes" id="UP001224890">
    <property type="component" value="Unassembled WGS sequence"/>
</dbReference>
<gene>
    <name evidence="1" type="ORF">BDP55DRAFT_755237</name>
</gene>
<dbReference type="PANTHER" id="PTHR43194">
    <property type="entry name" value="HYDROLASE ALPHA/BETA FOLD FAMILY"/>
    <property type="match status" value="1"/>
</dbReference>
<dbReference type="InterPro" id="IPR050228">
    <property type="entry name" value="Carboxylesterase_BioH"/>
</dbReference>
<evidence type="ECO:0000313" key="2">
    <source>
        <dbReference type="Proteomes" id="UP001224890"/>
    </source>
</evidence>
<accession>A0AAJ0ADI8</accession>
<dbReference type="InterPro" id="IPR029058">
    <property type="entry name" value="AB_hydrolase_fold"/>
</dbReference>
<keyword evidence="1" id="KW-0378">Hydrolase</keyword>
<reference evidence="1" key="1">
    <citation type="submission" date="2021-06" db="EMBL/GenBank/DDBJ databases">
        <title>Comparative genomics, transcriptomics and evolutionary studies reveal genomic signatures of adaptation to plant cell wall in hemibiotrophic fungi.</title>
        <authorList>
            <consortium name="DOE Joint Genome Institute"/>
            <person name="Baroncelli R."/>
            <person name="Diaz J.F."/>
            <person name="Benocci T."/>
            <person name="Peng M."/>
            <person name="Battaglia E."/>
            <person name="Haridas S."/>
            <person name="Andreopoulos W."/>
            <person name="Labutti K."/>
            <person name="Pangilinan J."/>
            <person name="Floch G.L."/>
            <person name="Makela M.R."/>
            <person name="Henrissat B."/>
            <person name="Grigoriev I.V."/>
            <person name="Crouch J.A."/>
            <person name="De Vries R.P."/>
            <person name="Sukno S.A."/>
            <person name="Thon M.R."/>
        </authorList>
    </citation>
    <scope>NUCLEOTIDE SEQUENCE</scope>
    <source>
        <strain evidence="1">CBS 193.32</strain>
    </source>
</reference>
<protein>
    <submittedName>
        <fullName evidence="1">Alpha/Beta hydrolase protein</fullName>
    </submittedName>
</protein>
<name>A0AAJ0ADI8_9PEZI</name>
<dbReference type="RefSeq" id="XP_060424486.1">
    <property type="nucleotide sequence ID" value="XM_060580742.1"/>
</dbReference>
<proteinExistence type="predicted"/>
<dbReference type="GO" id="GO:0016787">
    <property type="term" value="F:hydrolase activity"/>
    <property type="evidence" value="ECO:0007669"/>
    <property type="project" value="UniProtKB-KW"/>
</dbReference>
<comment type="caution">
    <text evidence="1">The sequence shown here is derived from an EMBL/GenBank/DDBJ whole genome shotgun (WGS) entry which is preliminary data.</text>
</comment>
<dbReference type="PANTHER" id="PTHR43194:SF4">
    <property type="entry name" value="AB HYDROLASE-1 DOMAIN-CONTAINING PROTEIN"/>
    <property type="match status" value="1"/>
</dbReference>
<organism evidence="1 2">
    <name type="scientific">Colletotrichum godetiae</name>
    <dbReference type="NCBI Taxonomy" id="1209918"/>
    <lineage>
        <taxon>Eukaryota</taxon>
        <taxon>Fungi</taxon>
        <taxon>Dikarya</taxon>
        <taxon>Ascomycota</taxon>
        <taxon>Pezizomycotina</taxon>
        <taxon>Sordariomycetes</taxon>
        <taxon>Hypocreomycetidae</taxon>
        <taxon>Glomerellales</taxon>
        <taxon>Glomerellaceae</taxon>
        <taxon>Colletotrichum</taxon>
        <taxon>Colletotrichum acutatum species complex</taxon>
    </lineage>
</organism>